<comment type="caution">
    <text evidence="1">The sequence shown here is derived from an EMBL/GenBank/DDBJ whole genome shotgun (WGS) entry which is preliminary data.</text>
</comment>
<reference evidence="2" key="1">
    <citation type="journal article" date="2016" name="Nat. Commun.">
        <title>The Gonium pectorale genome demonstrates co-option of cell cycle regulation during the evolution of multicellularity.</title>
        <authorList>
            <person name="Hanschen E.R."/>
            <person name="Marriage T.N."/>
            <person name="Ferris P.J."/>
            <person name="Hamaji T."/>
            <person name="Toyoda A."/>
            <person name="Fujiyama A."/>
            <person name="Neme R."/>
            <person name="Noguchi H."/>
            <person name="Minakuchi Y."/>
            <person name="Suzuki M."/>
            <person name="Kawai-Toyooka H."/>
            <person name="Smith D.R."/>
            <person name="Sparks H."/>
            <person name="Anderson J."/>
            <person name="Bakaric R."/>
            <person name="Luria V."/>
            <person name="Karger A."/>
            <person name="Kirschner M.W."/>
            <person name="Durand P.M."/>
            <person name="Michod R.E."/>
            <person name="Nozaki H."/>
            <person name="Olson B.J."/>
        </authorList>
    </citation>
    <scope>NUCLEOTIDE SEQUENCE [LARGE SCALE GENOMIC DNA]</scope>
    <source>
        <strain evidence="2">NIES-2863</strain>
    </source>
</reference>
<accession>A0A150G4C5</accession>
<evidence type="ECO:0000313" key="2">
    <source>
        <dbReference type="Proteomes" id="UP000075714"/>
    </source>
</evidence>
<protein>
    <submittedName>
        <fullName evidence="1">Uncharacterized protein</fullName>
    </submittedName>
</protein>
<organism evidence="1 2">
    <name type="scientific">Gonium pectorale</name>
    <name type="common">Green alga</name>
    <dbReference type="NCBI Taxonomy" id="33097"/>
    <lineage>
        <taxon>Eukaryota</taxon>
        <taxon>Viridiplantae</taxon>
        <taxon>Chlorophyta</taxon>
        <taxon>core chlorophytes</taxon>
        <taxon>Chlorophyceae</taxon>
        <taxon>CS clade</taxon>
        <taxon>Chlamydomonadales</taxon>
        <taxon>Volvocaceae</taxon>
        <taxon>Gonium</taxon>
    </lineage>
</organism>
<dbReference type="AlphaFoldDB" id="A0A150G4C5"/>
<dbReference type="Proteomes" id="UP000075714">
    <property type="component" value="Unassembled WGS sequence"/>
</dbReference>
<gene>
    <name evidence="1" type="ORF">GPECTOR_72g597</name>
</gene>
<keyword evidence="2" id="KW-1185">Reference proteome</keyword>
<name>A0A150G4C5_GONPE</name>
<evidence type="ECO:0000313" key="1">
    <source>
        <dbReference type="EMBL" id="KXZ44150.1"/>
    </source>
</evidence>
<dbReference type="EMBL" id="LSYV01000073">
    <property type="protein sequence ID" value="KXZ44150.1"/>
    <property type="molecule type" value="Genomic_DNA"/>
</dbReference>
<proteinExistence type="predicted"/>
<sequence length="80" mass="8442">MISERQCFEVPPDKVAASEALMEELQVGANVTPRQLARVAGKIMAISLAVSRALLHSRLVGQAAAGKASWDEAPGPPEAF</sequence>